<proteinExistence type="predicted"/>
<evidence type="ECO:0000313" key="3">
    <source>
        <dbReference type="Proteomes" id="UP000231279"/>
    </source>
</evidence>
<keyword evidence="3" id="KW-1185">Reference proteome</keyword>
<dbReference type="EMBL" id="NKXS01009139">
    <property type="protein sequence ID" value="PIM97771.1"/>
    <property type="molecule type" value="Genomic_DNA"/>
</dbReference>
<comment type="caution">
    <text evidence="2">The sequence shown here is derived from an EMBL/GenBank/DDBJ whole genome shotgun (WGS) entry which is preliminary data.</text>
</comment>
<dbReference type="Proteomes" id="UP000231279">
    <property type="component" value="Unassembled WGS sequence"/>
</dbReference>
<gene>
    <name evidence="2" type="ORF">CDL12_29756</name>
</gene>
<protein>
    <submittedName>
        <fullName evidence="2">Uncharacterized protein</fullName>
    </submittedName>
</protein>
<feature type="region of interest" description="Disordered" evidence="1">
    <location>
        <begin position="155"/>
        <end position="185"/>
    </location>
</feature>
<evidence type="ECO:0000256" key="1">
    <source>
        <dbReference type="SAM" id="MobiDB-lite"/>
    </source>
</evidence>
<dbReference type="AlphaFoldDB" id="A0A2G9FXW9"/>
<sequence>MASLFGFSAPTLQRLVIKILSLTCDSSGCKRNWSVLNIEGCKVLLRRYDNRDLIDPIMLDSDTLDGTSEWLLGITEEEDVDELFKENNLTCSNVGEAKGVDEDVYNFRSQKSSATVLTYSRGNKGKSSTSGMTKNAFNLSRLAFLNSDEEKFNTNQNNIEEEDEPDTWCQSYDNEDELNLDKDNE</sequence>
<accession>A0A2G9FXW9</accession>
<name>A0A2G9FXW9_9LAMI</name>
<dbReference type="STRING" id="429701.A0A2G9FXW9"/>
<reference evidence="3" key="1">
    <citation type="journal article" date="2018" name="Gigascience">
        <title>Genome assembly of the Pink Ipe (Handroanthus impetiginosus, Bignoniaceae), a highly valued, ecologically keystone Neotropical timber forest tree.</title>
        <authorList>
            <person name="Silva-Junior O.B."/>
            <person name="Grattapaglia D."/>
            <person name="Novaes E."/>
            <person name="Collevatti R.G."/>
        </authorList>
    </citation>
    <scope>NUCLEOTIDE SEQUENCE [LARGE SCALE GENOMIC DNA]</scope>
    <source>
        <strain evidence="3">cv. UFG-1</strain>
    </source>
</reference>
<evidence type="ECO:0000313" key="2">
    <source>
        <dbReference type="EMBL" id="PIM97771.1"/>
    </source>
</evidence>
<dbReference type="OrthoDB" id="2012664at2759"/>
<organism evidence="2 3">
    <name type="scientific">Handroanthus impetiginosus</name>
    <dbReference type="NCBI Taxonomy" id="429701"/>
    <lineage>
        <taxon>Eukaryota</taxon>
        <taxon>Viridiplantae</taxon>
        <taxon>Streptophyta</taxon>
        <taxon>Embryophyta</taxon>
        <taxon>Tracheophyta</taxon>
        <taxon>Spermatophyta</taxon>
        <taxon>Magnoliopsida</taxon>
        <taxon>eudicotyledons</taxon>
        <taxon>Gunneridae</taxon>
        <taxon>Pentapetalae</taxon>
        <taxon>asterids</taxon>
        <taxon>lamiids</taxon>
        <taxon>Lamiales</taxon>
        <taxon>Bignoniaceae</taxon>
        <taxon>Crescentiina</taxon>
        <taxon>Tabebuia alliance</taxon>
        <taxon>Handroanthus</taxon>
    </lineage>
</organism>